<feature type="domain" description="Luciferase-like" evidence="5">
    <location>
        <begin position="1"/>
        <end position="320"/>
    </location>
</feature>
<dbReference type="RefSeq" id="WP_098498143.1">
    <property type="nucleotide sequence ID" value="NZ_NUXC01000006.1"/>
</dbReference>
<evidence type="ECO:0000313" key="7">
    <source>
        <dbReference type="Proteomes" id="UP000224076"/>
    </source>
</evidence>
<dbReference type="SUPFAM" id="SSF51679">
    <property type="entry name" value="Bacterial luciferase-like"/>
    <property type="match status" value="1"/>
</dbReference>
<sequence length="364" mass="41362">MNLIWWLPTQGDGKYIGTTKGNRSNSLNYHKQIVTALDMLGYDSVLVPTGRSCEDPWIFASSLVNETKKLRYLIALRPSVQSPTLAGRLASSFDRISNGRLELNIVTGGVPAELHADGVHLEHSQRYKYTEEFLEIFNPIMEGKEIDFEGDHINVENANILFPSLQNPRPPIFFGGASDEAMEVAVKHSDVYLMWAEPFENIKNRIIKIKELELKYNRTVELGIRFHIIVRETEKEARKAAANLIKYASPQESINLLKKDYDSVGQSRLDEIMELHPDDFMEDNLWKGIGRYRGGASIAIVGDPQQVASTLFKYQSLGIKHFIISGYPNLEEIYNIHDLLFPLIKSKDNINISDSHLGNKVPWF</sequence>
<name>A0A2B3TTY2_BACCE</name>
<evidence type="ECO:0000256" key="1">
    <source>
        <dbReference type="ARBA" id="ARBA00022630"/>
    </source>
</evidence>
<reference evidence="6 7" key="1">
    <citation type="submission" date="2017-09" db="EMBL/GenBank/DDBJ databases">
        <title>Large-scale bioinformatics analysis of Bacillus genomes uncovers conserved roles of natural products in bacterial physiology.</title>
        <authorList>
            <consortium name="Agbiome Team Llc"/>
            <person name="Bleich R.M."/>
            <person name="Grubbs K.J."/>
            <person name="Santa Maria K.C."/>
            <person name="Allen S.E."/>
            <person name="Farag S."/>
            <person name="Shank E.A."/>
            <person name="Bowers A."/>
        </authorList>
    </citation>
    <scope>NUCLEOTIDE SEQUENCE [LARGE SCALE GENOMIC DNA]</scope>
    <source>
        <strain evidence="6 7">AFS061806</strain>
    </source>
</reference>
<evidence type="ECO:0000256" key="2">
    <source>
        <dbReference type="ARBA" id="ARBA00022643"/>
    </source>
</evidence>
<keyword evidence="2" id="KW-0288">FMN</keyword>
<dbReference type="InterPro" id="IPR011251">
    <property type="entry name" value="Luciferase-like_dom"/>
</dbReference>
<dbReference type="PANTHER" id="PTHR42847:SF4">
    <property type="entry name" value="ALKANESULFONATE MONOOXYGENASE-RELATED"/>
    <property type="match status" value="1"/>
</dbReference>
<dbReference type="Pfam" id="PF00296">
    <property type="entry name" value="Bac_luciferase"/>
    <property type="match status" value="1"/>
</dbReference>
<evidence type="ECO:0000259" key="5">
    <source>
        <dbReference type="Pfam" id="PF00296"/>
    </source>
</evidence>
<evidence type="ECO:0000256" key="4">
    <source>
        <dbReference type="ARBA" id="ARBA00023033"/>
    </source>
</evidence>
<dbReference type="InterPro" id="IPR050172">
    <property type="entry name" value="SsuD_RutA_monooxygenase"/>
</dbReference>
<dbReference type="InterPro" id="IPR036661">
    <property type="entry name" value="Luciferase-like_sf"/>
</dbReference>
<dbReference type="EMBL" id="NVDG01000059">
    <property type="protein sequence ID" value="PFU37807.1"/>
    <property type="molecule type" value="Genomic_DNA"/>
</dbReference>
<dbReference type="Proteomes" id="UP000224076">
    <property type="component" value="Unassembled WGS sequence"/>
</dbReference>
<comment type="caution">
    <text evidence="6">The sequence shown here is derived from an EMBL/GenBank/DDBJ whole genome shotgun (WGS) entry which is preliminary data.</text>
</comment>
<keyword evidence="1" id="KW-0285">Flavoprotein</keyword>
<dbReference type="PANTHER" id="PTHR42847">
    <property type="entry name" value="ALKANESULFONATE MONOOXYGENASE"/>
    <property type="match status" value="1"/>
</dbReference>
<dbReference type="GO" id="GO:0008726">
    <property type="term" value="F:alkanesulfonate monooxygenase activity"/>
    <property type="evidence" value="ECO:0007669"/>
    <property type="project" value="UniProtKB-EC"/>
</dbReference>
<evidence type="ECO:0000313" key="6">
    <source>
        <dbReference type="EMBL" id="PFU37807.1"/>
    </source>
</evidence>
<accession>A0A2B3TTY2</accession>
<proteinExistence type="predicted"/>
<evidence type="ECO:0000256" key="3">
    <source>
        <dbReference type="ARBA" id="ARBA00023002"/>
    </source>
</evidence>
<gene>
    <name evidence="6" type="ORF">COK86_27320</name>
</gene>
<dbReference type="Gene3D" id="3.20.20.30">
    <property type="entry name" value="Luciferase-like domain"/>
    <property type="match status" value="1"/>
</dbReference>
<dbReference type="AlphaFoldDB" id="A0A2B3TTY2"/>
<organism evidence="6 7">
    <name type="scientific">Bacillus cereus</name>
    <dbReference type="NCBI Taxonomy" id="1396"/>
    <lineage>
        <taxon>Bacteria</taxon>
        <taxon>Bacillati</taxon>
        <taxon>Bacillota</taxon>
        <taxon>Bacilli</taxon>
        <taxon>Bacillales</taxon>
        <taxon>Bacillaceae</taxon>
        <taxon>Bacillus</taxon>
        <taxon>Bacillus cereus group</taxon>
    </lineage>
</organism>
<keyword evidence="3 6" id="KW-0560">Oxidoreductase</keyword>
<dbReference type="CDD" id="cd01094">
    <property type="entry name" value="Alkanesulfonate_monoxygenase"/>
    <property type="match status" value="1"/>
</dbReference>
<dbReference type="GO" id="GO:0046306">
    <property type="term" value="P:alkanesulfonate catabolic process"/>
    <property type="evidence" value="ECO:0007669"/>
    <property type="project" value="TreeGrafter"/>
</dbReference>
<protein>
    <submittedName>
        <fullName evidence="6">Alkanesulfonate monooxygenase</fullName>
        <ecNumber evidence="6">1.14.14.5</ecNumber>
    </submittedName>
</protein>
<dbReference type="EC" id="1.14.14.5" evidence="6"/>
<keyword evidence="4 6" id="KW-0503">Monooxygenase</keyword>